<dbReference type="EMBL" id="JAVIJP010000007">
    <property type="protein sequence ID" value="KAL3648786.1"/>
    <property type="molecule type" value="Genomic_DNA"/>
</dbReference>
<comment type="similarity">
    <text evidence="1">Belongs to the histone H2A family.</text>
</comment>
<comment type="subcellular location">
    <subcellularLocation>
        <location evidence="1">Nucleus</location>
    </subcellularLocation>
</comment>
<dbReference type="GO" id="GO:0003677">
    <property type="term" value="F:DNA binding"/>
    <property type="evidence" value="ECO:0007669"/>
    <property type="project" value="UniProtKB-KW"/>
</dbReference>
<evidence type="ECO:0000259" key="3">
    <source>
        <dbReference type="Pfam" id="PF16211"/>
    </source>
</evidence>
<dbReference type="Proteomes" id="UP001632038">
    <property type="component" value="Unassembled WGS sequence"/>
</dbReference>
<accession>A0ABD3E2S3</accession>
<evidence type="ECO:0000256" key="2">
    <source>
        <dbReference type="SAM" id="Phobius"/>
    </source>
</evidence>
<dbReference type="InterPro" id="IPR009072">
    <property type="entry name" value="Histone-fold"/>
</dbReference>
<protein>
    <recommendedName>
        <fullName evidence="1">Histone H2A</fullName>
    </recommendedName>
</protein>
<dbReference type="AlphaFoldDB" id="A0ABD3E2S3"/>
<keyword evidence="1" id="KW-0539">Nucleus</keyword>
<dbReference type="SUPFAM" id="SSF47113">
    <property type="entry name" value="Histone-fold"/>
    <property type="match status" value="1"/>
</dbReference>
<keyword evidence="1" id="KW-0238">DNA-binding</keyword>
<keyword evidence="2" id="KW-0812">Transmembrane</keyword>
<name>A0ABD3E2S3_9LAMI</name>
<proteinExistence type="inferred from homology"/>
<keyword evidence="5" id="KW-1185">Reference proteome</keyword>
<dbReference type="Gene3D" id="1.10.20.10">
    <property type="entry name" value="Histone, subunit A"/>
    <property type="match status" value="1"/>
</dbReference>
<dbReference type="GO" id="GO:0005634">
    <property type="term" value="C:nucleus"/>
    <property type="evidence" value="ECO:0007669"/>
    <property type="project" value="UniProtKB-SubCell"/>
</dbReference>
<dbReference type="SMART" id="SM00414">
    <property type="entry name" value="H2A"/>
    <property type="match status" value="1"/>
</dbReference>
<sequence length="191" mass="20891">MEKYVAWLNFCPDLSIYGCGIYVPFVTWVLAEDVMPSYKQSKKKNDEAKLTQQSCSDILARDGCNDGGSILAAVRSEWMQRNSGERCQFPVGLIAGFLKSSKYAERVGAGAPVTSPPFRNTCLLRVLELAGNAARDDKKTMIVPRCIQAVRTDEELSKVFGDVTIANGGVMPHIYNLPKKAGGSYPSADDD</sequence>
<dbReference type="GO" id="GO:0000786">
    <property type="term" value="C:nucleosome"/>
    <property type="evidence" value="ECO:0007669"/>
    <property type="project" value="UniProtKB-KW"/>
</dbReference>
<evidence type="ECO:0000313" key="5">
    <source>
        <dbReference type="Proteomes" id="UP001632038"/>
    </source>
</evidence>
<dbReference type="PANTHER" id="PTHR23430">
    <property type="entry name" value="HISTONE H2A"/>
    <property type="match status" value="1"/>
</dbReference>
<feature type="transmembrane region" description="Helical" evidence="2">
    <location>
        <begin position="14"/>
        <end position="35"/>
    </location>
</feature>
<dbReference type="InterPro" id="IPR032454">
    <property type="entry name" value="Histone_H2A_C"/>
</dbReference>
<dbReference type="Pfam" id="PF16211">
    <property type="entry name" value="Histone_H2A_C"/>
    <property type="match status" value="1"/>
</dbReference>
<comment type="subunit">
    <text evidence="1">The nucleosome is a histone octamer containing two molecules each of H2A, H2B, H3 and H4 assembled in one H3-H4 heterotetramer and two H2A-H2B heterodimers. The octamer wraps approximately 147 bp of DNA.</text>
</comment>
<evidence type="ECO:0000313" key="4">
    <source>
        <dbReference type="EMBL" id="KAL3648786.1"/>
    </source>
</evidence>
<gene>
    <name evidence="4" type="ORF">CASFOL_005189</name>
</gene>
<feature type="domain" description="Histone H2A C-terminal" evidence="3">
    <location>
        <begin position="154"/>
        <end position="182"/>
    </location>
</feature>
<keyword evidence="2" id="KW-0472">Membrane</keyword>
<dbReference type="InterPro" id="IPR002119">
    <property type="entry name" value="Histone_H2A"/>
</dbReference>
<comment type="caution">
    <text evidence="4">The sequence shown here is derived from an EMBL/GenBank/DDBJ whole genome shotgun (WGS) entry which is preliminary data.</text>
</comment>
<dbReference type="PRINTS" id="PR00620">
    <property type="entry name" value="HISTONEH2A"/>
</dbReference>
<evidence type="ECO:0000256" key="1">
    <source>
        <dbReference type="RuleBase" id="RU003767"/>
    </source>
</evidence>
<reference evidence="5" key="1">
    <citation type="journal article" date="2024" name="IScience">
        <title>Strigolactones Initiate the Formation of Haustorium-like Structures in Castilleja.</title>
        <authorList>
            <person name="Buerger M."/>
            <person name="Peterson D."/>
            <person name="Chory J."/>
        </authorList>
    </citation>
    <scope>NUCLEOTIDE SEQUENCE [LARGE SCALE GENOMIC DNA]</scope>
</reference>
<keyword evidence="1" id="KW-0544">Nucleosome core</keyword>
<organism evidence="4 5">
    <name type="scientific">Castilleja foliolosa</name>
    <dbReference type="NCBI Taxonomy" id="1961234"/>
    <lineage>
        <taxon>Eukaryota</taxon>
        <taxon>Viridiplantae</taxon>
        <taxon>Streptophyta</taxon>
        <taxon>Embryophyta</taxon>
        <taxon>Tracheophyta</taxon>
        <taxon>Spermatophyta</taxon>
        <taxon>Magnoliopsida</taxon>
        <taxon>eudicotyledons</taxon>
        <taxon>Gunneridae</taxon>
        <taxon>Pentapetalae</taxon>
        <taxon>asterids</taxon>
        <taxon>lamiids</taxon>
        <taxon>Lamiales</taxon>
        <taxon>Orobanchaceae</taxon>
        <taxon>Pedicularideae</taxon>
        <taxon>Castillejinae</taxon>
        <taxon>Castilleja</taxon>
    </lineage>
</organism>
<keyword evidence="1" id="KW-0158">Chromosome</keyword>
<keyword evidence="2" id="KW-1133">Transmembrane helix</keyword>
<dbReference type="CDD" id="cd00074">
    <property type="entry name" value="HFD_H2A"/>
    <property type="match status" value="1"/>
</dbReference>